<gene>
    <name evidence="6" type="ORF">ALOHA_HF4000APKG7H23ctg3g36</name>
</gene>
<keyword evidence="3 5" id="KW-1133">Transmembrane helix</keyword>
<protein>
    <submittedName>
        <fullName evidence="6">Uncharacterized protein family (UPF0182)</fullName>
    </submittedName>
</protein>
<reference evidence="6" key="1">
    <citation type="journal article" date="2008" name="ISME J.">
        <title>Genomic patterns of recombination, clonal divergence and environment in marine microbial populations.</title>
        <authorList>
            <person name="Konstantinidis K.T."/>
            <person name="Delong E.F."/>
        </authorList>
    </citation>
    <scope>NUCLEOTIDE SEQUENCE</scope>
</reference>
<dbReference type="PANTHER" id="PTHR39344">
    <property type="entry name" value="UPF0182 PROTEIN SLL1060"/>
    <property type="match status" value="1"/>
</dbReference>
<evidence type="ECO:0000256" key="2">
    <source>
        <dbReference type="ARBA" id="ARBA00022692"/>
    </source>
</evidence>
<evidence type="ECO:0000256" key="4">
    <source>
        <dbReference type="ARBA" id="ARBA00023136"/>
    </source>
</evidence>
<keyword evidence="1" id="KW-1003">Cell membrane</keyword>
<dbReference type="PANTHER" id="PTHR39344:SF1">
    <property type="entry name" value="UPF0182 PROTEIN SLL1060"/>
    <property type="match status" value="1"/>
</dbReference>
<evidence type="ECO:0000256" key="3">
    <source>
        <dbReference type="ARBA" id="ARBA00022989"/>
    </source>
</evidence>
<feature type="transmembrane region" description="Helical" evidence="5">
    <location>
        <begin position="264"/>
        <end position="283"/>
    </location>
</feature>
<sequence>MSSSTGSGNGAQPPLDEALNSLPPYTNMTIKLGVLALALLMAFILLNIGRGIYTNLLWFSSLDLRSVYTTILFTRIWLFLAGSLVMAGLMAATFWFAFRASWGPTQLTLPPLAMVWLRRSMLASMAGLGAIVSISFGSALGNRWELFLKFTNSVPFGLEDPLFHNDAGFYVFTLPMLQTVQGWLMGAAIVLLLSAVTVYFVVYSIRSITPYAMSAPKNHIALLGALLMFTIAAGHFLDTYETLFSPGGAVTGATATDVSARIPMLRLLVGVAALSGVIMLTAIRVENVQQAIRVIVMAFGLWVVAGILGGLIVPAAYQRFVVSPSEFERERPYIERNIQWTRYGFDLDRVTEQPYDIREESLAADLVNNPETVSNIRLWDPRPLEDVYNQIQHLRLYYHFTDVDVDRYLVDGQYRQVLVATRELFTEGLDPSAQNWVNLKLVYTHGFGVVMSPVTDWTPEGQPLFYIKDVPPKGVLAVDEPRIYYGEETTDYVIVNSREPQFDQPPTEAGGTPVYIDRYDGTGGVILSSWFRRAAYAWEFADINTLISNQITPESTVLYRRAILERVEAVAPFLQLDRDPYMVVFEGKLMWILDAYTTTDRVPYSQRLLGRDFNYVRNSVKIVMDAYNGSLTFYTIEPNAPDPLLHVYESIFPDLFRPIEEMPKELRSHIRYPERLLRAQSNIFLQYHMDDPKEFFLKEDQWSIPNEVVLEATSVEIDPYYIIMKLPGEEKVEFVMILPFTPKDKENLVAWIAARSDPEHYGEILLYTFPTDRLFNGPSQIEARIDNDPDISEQFTLWGQSGSIVRRGNLLVIPIGQTILYAKPIYIQAETLVFPELKRVILASANRVVMEPTLEEAVAALVRGSPGIQPSSGGGGPATGAVSEQFLAELQRLLDSLRAVQEGLGGVDESIEALQALAGEEQP</sequence>
<dbReference type="GO" id="GO:0016020">
    <property type="term" value="C:membrane"/>
    <property type="evidence" value="ECO:0007669"/>
    <property type="project" value="InterPro"/>
</dbReference>
<feature type="transmembrane region" description="Helical" evidence="5">
    <location>
        <begin position="295"/>
        <end position="317"/>
    </location>
</feature>
<name>B3T9W2_9ZZZZ</name>
<dbReference type="InterPro" id="IPR005372">
    <property type="entry name" value="UPF0182"/>
</dbReference>
<evidence type="ECO:0000256" key="1">
    <source>
        <dbReference type="ARBA" id="ARBA00022475"/>
    </source>
</evidence>
<evidence type="ECO:0000313" key="6">
    <source>
        <dbReference type="EMBL" id="ABZ09372.1"/>
    </source>
</evidence>
<feature type="transmembrane region" description="Helical" evidence="5">
    <location>
        <begin position="218"/>
        <end position="237"/>
    </location>
</feature>
<dbReference type="AlphaFoldDB" id="B3T9W2"/>
<feature type="transmembrane region" description="Helical" evidence="5">
    <location>
        <begin position="32"/>
        <end position="56"/>
    </location>
</feature>
<feature type="transmembrane region" description="Helical" evidence="5">
    <location>
        <begin position="183"/>
        <end position="206"/>
    </location>
</feature>
<accession>B3T9W2</accession>
<feature type="transmembrane region" description="Helical" evidence="5">
    <location>
        <begin position="119"/>
        <end position="140"/>
    </location>
</feature>
<dbReference type="GO" id="GO:0005576">
    <property type="term" value="C:extracellular region"/>
    <property type="evidence" value="ECO:0007669"/>
    <property type="project" value="TreeGrafter"/>
</dbReference>
<dbReference type="HAMAP" id="MF_01600">
    <property type="entry name" value="UPF0182"/>
    <property type="match status" value="1"/>
</dbReference>
<keyword evidence="2 5" id="KW-0812">Transmembrane</keyword>
<dbReference type="Pfam" id="PF03699">
    <property type="entry name" value="UPF0182"/>
    <property type="match status" value="1"/>
</dbReference>
<evidence type="ECO:0000256" key="5">
    <source>
        <dbReference type="SAM" id="Phobius"/>
    </source>
</evidence>
<keyword evidence="4 5" id="KW-0472">Membrane</keyword>
<organism evidence="6">
    <name type="scientific">uncultured marine microorganism HF4000_APKG7H23</name>
    <dbReference type="NCBI Taxonomy" id="455551"/>
    <lineage>
        <taxon>unclassified sequences</taxon>
        <taxon>environmental samples</taxon>
    </lineage>
</organism>
<feature type="transmembrane region" description="Helical" evidence="5">
    <location>
        <begin position="76"/>
        <end position="98"/>
    </location>
</feature>
<dbReference type="EMBL" id="EU016649">
    <property type="protein sequence ID" value="ABZ09372.1"/>
    <property type="molecule type" value="Genomic_DNA"/>
</dbReference>
<proteinExistence type="inferred from homology"/>